<comment type="caution">
    <text evidence="1">The sequence shown here is derived from an EMBL/GenBank/DDBJ whole genome shotgun (WGS) entry which is preliminary data.</text>
</comment>
<evidence type="ECO:0000313" key="1">
    <source>
        <dbReference type="EMBL" id="MFD1631957.1"/>
    </source>
</evidence>
<name>A0ABW4IJ03_9SPHI</name>
<accession>A0ABW4IJ03</accession>
<gene>
    <name evidence="1" type="ORF">ACFSAH_18950</name>
</gene>
<keyword evidence="2" id="KW-1185">Reference proteome</keyword>
<dbReference type="Proteomes" id="UP001597118">
    <property type="component" value="Unassembled WGS sequence"/>
</dbReference>
<reference evidence="2" key="1">
    <citation type="journal article" date="2019" name="Int. J. Syst. Evol. Microbiol.">
        <title>The Global Catalogue of Microorganisms (GCM) 10K type strain sequencing project: providing services to taxonomists for standard genome sequencing and annotation.</title>
        <authorList>
            <consortium name="The Broad Institute Genomics Platform"/>
            <consortium name="The Broad Institute Genome Sequencing Center for Infectious Disease"/>
            <person name="Wu L."/>
            <person name="Ma J."/>
        </authorList>
    </citation>
    <scope>NUCLEOTIDE SEQUENCE [LARGE SCALE GENOMIC DNA]</scope>
    <source>
        <strain evidence="2">CCUG 53762</strain>
    </source>
</reference>
<evidence type="ECO:0000313" key="2">
    <source>
        <dbReference type="Proteomes" id="UP001597118"/>
    </source>
</evidence>
<protein>
    <submittedName>
        <fullName evidence="1">Uncharacterized protein</fullName>
    </submittedName>
</protein>
<dbReference type="EMBL" id="JBHUDG010000051">
    <property type="protein sequence ID" value="MFD1631957.1"/>
    <property type="molecule type" value="Genomic_DNA"/>
</dbReference>
<proteinExistence type="predicted"/>
<sequence length="166" mass="19977">METPKLSIIKKELIHLEYNELSEIILKISKFKTENKEFLNYLLFYQDQPEVYIEELKTLITDSFNDLNGADYQKLKKLRKVVRLLNKHLKFVAIKRYDVEMSIFFCNLFIENKLLKTRLKALQNIFLRQIIKAQKLTEKLDEDLKFDYNIEIELLLTHAQKESIFL</sequence>
<organism evidence="1 2">
    <name type="scientific">Pseudopedobacter beijingensis</name>
    <dbReference type="NCBI Taxonomy" id="1207056"/>
    <lineage>
        <taxon>Bacteria</taxon>
        <taxon>Pseudomonadati</taxon>
        <taxon>Bacteroidota</taxon>
        <taxon>Sphingobacteriia</taxon>
        <taxon>Sphingobacteriales</taxon>
        <taxon>Sphingobacteriaceae</taxon>
        <taxon>Pseudopedobacter</taxon>
    </lineage>
</organism>
<dbReference type="RefSeq" id="WP_379664279.1">
    <property type="nucleotide sequence ID" value="NZ_JBHUDG010000051.1"/>
</dbReference>